<organism evidence="1 2">
    <name type="scientific">Vibrio furnissii</name>
    <dbReference type="NCBI Taxonomy" id="29494"/>
    <lineage>
        <taxon>Bacteria</taxon>
        <taxon>Pseudomonadati</taxon>
        <taxon>Pseudomonadota</taxon>
        <taxon>Gammaproteobacteria</taxon>
        <taxon>Vibrionales</taxon>
        <taxon>Vibrionaceae</taxon>
        <taxon>Vibrio</taxon>
    </lineage>
</organism>
<comment type="caution">
    <text evidence="1">The sequence shown here is derived from an EMBL/GenBank/DDBJ whole genome shotgun (WGS) entry which is preliminary data.</text>
</comment>
<accession>A0A0Q2M6K6</accession>
<dbReference type="EMBL" id="LKHS01000047">
    <property type="protein sequence ID" value="KQH83522.1"/>
    <property type="molecule type" value="Genomic_DNA"/>
</dbReference>
<protein>
    <recommendedName>
        <fullName evidence="3">RiboL-PSP-HEPN domain-containing protein</fullName>
    </recommendedName>
</protein>
<reference evidence="1 2" key="1">
    <citation type="submission" date="2015-08" db="EMBL/GenBank/DDBJ databases">
        <title>Antibacterial properties of a collection of Vibrionaceae strains.</title>
        <authorList>
            <person name="Giubergia S."/>
        </authorList>
    </citation>
    <scope>NUCLEOTIDE SEQUENCE [LARGE SCALE GENOMIC DNA]</scope>
    <source>
        <strain evidence="1 2">S0821</strain>
    </source>
</reference>
<dbReference type="Proteomes" id="UP000051221">
    <property type="component" value="Unassembled WGS sequence"/>
</dbReference>
<name>A0A0Q2M6K6_VIBFU</name>
<dbReference type="RefSeq" id="WP_055467292.1">
    <property type="nucleotide sequence ID" value="NZ_LKHS01000047.1"/>
</dbReference>
<dbReference type="AlphaFoldDB" id="A0A0Q2M6K6"/>
<proteinExistence type="predicted"/>
<sequence length="196" mass="22603">MSSSFEDLVEQYISTLDTEIIHSFRKIFSSAVDNEFSKIGQARAVHDDMQFMSKEHKHMHSSWIEDDAIYMFSVVDLASELCILALYKKLELKHKELVRFFNLTDSARKASNWDVLVKLLPQEVKNLPEFDAVNELRLINNAIKHEGVISQQLAENYPEHGQCGEELTDLTASFERLEPVVCRYVNELHAILKSKT</sequence>
<evidence type="ECO:0008006" key="3">
    <source>
        <dbReference type="Google" id="ProtNLM"/>
    </source>
</evidence>
<keyword evidence="2" id="KW-1185">Reference proteome</keyword>
<dbReference type="InParanoid" id="A0A0Q2M6K6"/>
<evidence type="ECO:0000313" key="2">
    <source>
        <dbReference type="Proteomes" id="UP000051221"/>
    </source>
</evidence>
<gene>
    <name evidence="1" type="ORF">AMR76_22490</name>
</gene>
<evidence type="ECO:0000313" key="1">
    <source>
        <dbReference type="EMBL" id="KQH83522.1"/>
    </source>
</evidence>